<comment type="caution">
    <text evidence="1">The sequence shown here is derived from an EMBL/GenBank/DDBJ whole genome shotgun (WGS) entry which is preliminary data.</text>
</comment>
<evidence type="ECO:0000313" key="1">
    <source>
        <dbReference type="EMBL" id="KAF5783624.1"/>
    </source>
</evidence>
<dbReference type="EMBL" id="MNCJ02000326">
    <property type="protein sequence ID" value="KAF5783624.1"/>
    <property type="molecule type" value="Genomic_DNA"/>
</dbReference>
<protein>
    <submittedName>
        <fullName evidence="1">Uncharacterized protein</fullName>
    </submittedName>
</protein>
<organism evidence="1 2">
    <name type="scientific">Helianthus annuus</name>
    <name type="common">Common sunflower</name>
    <dbReference type="NCBI Taxonomy" id="4232"/>
    <lineage>
        <taxon>Eukaryota</taxon>
        <taxon>Viridiplantae</taxon>
        <taxon>Streptophyta</taxon>
        <taxon>Embryophyta</taxon>
        <taxon>Tracheophyta</taxon>
        <taxon>Spermatophyta</taxon>
        <taxon>Magnoliopsida</taxon>
        <taxon>eudicotyledons</taxon>
        <taxon>Gunneridae</taxon>
        <taxon>Pentapetalae</taxon>
        <taxon>asterids</taxon>
        <taxon>campanulids</taxon>
        <taxon>Asterales</taxon>
        <taxon>Asteraceae</taxon>
        <taxon>Asteroideae</taxon>
        <taxon>Heliantheae alliance</taxon>
        <taxon>Heliantheae</taxon>
        <taxon>Helianthus</taxon>
    </lineage>
</organism>
<keyword evidence="2" id="KW-1185">Reference proteome</keyword>
<dbReference type="AlphaFoldDB" id="A0A9K3HRV2"/>
<reference evidence="1" key="1">
    <citation type="journal article" date="2017" name="Nature">
        <title>The sunflower genome provides insights into oil metabolism, flowering and Asterid evolution.</title>
        <authorList>
            <person name="Badouin H."/>
            <person name="Gouzy J."/>
            <person name="Grassa C.J."/>
            <person name="Murat F."/>
            <person name="Staton S.E."/>
            <person name="Cottret L."/>
            <person name="Lelandais-Briere C."/>
            <person name="Owens G.L."/>
            <person name="Carrere S."/>
            <person name="Mayjonade B."/>
            <person name="Legrand L."/>
            <person name="Gill N."/>
            <person name="Kane N.C."/>
            <person name="Bowers J.E."/>
            <person name="Hubner S."/>
            <person name="Bellec A."/>
            <person name="Berard A."/>
            <person name="Berges H."/>
            <person name="Blanchet N."/>
            <person name="Boniface M.C."/>
            <person name="Brunel D."/>
            <person name="Catrice O."/>
            <person name="Chaidir N."/>
            <person name="Claudel C."/>
            <person name="Donnadieu C."/>
            <person name="Faraut T."/>
            <person name="Fievet G."/>
            <person name="Helmstetter N."/>
            <person name="King M."/>
            <person name="Knapp S.J."/>
            <person name="Lai Z."/>
            <person name="Le Paslier M.C."/>
            <person name="Lippi Y."/>
            <person name="Lorenzon L."/>
            <person name="Mandel J.R."/>
            <person name="Marage G."/>
            <person name="Marchand G."/>
            <person name="Marquand E."/>
            <person name="Bret-Mestries E."/>
            <person name="Morien E."/>
            <person name="Nambeesan S."/>
            <person name="Nguyen T."/>
            <person name="Pegot-Espagnet P."/>
            <person name="Pouilly N."/>
            <person name="Raftis F."/>
            <person name="Sallet E."/>
            <person name="Schiex T."/>
            <person name="Thomas J."/>
            <person name="Vandecasteele C."/>
            <person name="Vares D."/>
            <person name="Vear F."/>
            <person name="Vautrin S."/>
            <person name="Crespi M."/>
            <person name="Mangin B."/>
            <person name="Burke J.M."/>
            <person name="Salse J."/>
            <person name="Munos S."/>
            <person name="Vincourt P."/>
            <person name="Rieseberg L.H."/>
            <person name="Langlade N.B."/>
        </authorList>
    </citation>
    <scope>NUCLEOTIDE SEQUENCE</scope>
    <source>
        <tissue evidence="1">Leaves</tissue>
    </source>
</reference>
<evidence type="ECO:0000313" key="2">
    <source>
        <dbReference type="Proteomes" id="UP000215914"/>
    </source>
</evidence>
<sequence length="64" mass="7773">MMKVSLKNLMRVRMKTWVRLRRMNSMMLTPFQRVAQTLQKADSMTRRRPSRLHYLQKTPVVLEP</sequence>
<gene>
    <name evidence="1" type="ORF">HanXRQr2_Chr11g0510111</name>
</gene>
<dbReference type="Proteomes" id="UP000215914">
    <property type="component" value="Unassembled WGS sequence"/>
</dbReference>
<name>A0A9K3HRV2_HELAN</name>
<proteinExistence type="predicted"/>
<dbReference type="Gramene" id="mRNA:HanXRQr2_Chr11g0510111">
    <property type="protein sequence ID" value="mRNA:HanXRQr2_Chr11g0510111"/>
    <property type="gene ID" value="HanXRQr2_Chr11g0510111"/>
</dbReference>
<reference evidence="1" key="2">
    <citation type="submission" date="2020-06" db="EMBL/GenBank/DDBJ databases">
        <title>Helianthus annuus Genome sequencing and assembly Release 2.</title>
        <authorList>
            <person name="Gouzy J."/>
            <person name="Langlade N."/>
            <person name="Munos S."/>
        </authorList>
    </citation>
    <scope>NUCLEOTIDE SEQUENCE</scope>
    <source>
        <tissue evidence="1">Leaves</tissue>
    </source>
</reference>
<accession>A0A9K3HRV2</accession>